<evidence type="ECO:0000256" key="12">
    <source>
        <dbReference type="SAM" id="MobiDB-lite"/>
    </source>
</evidence>
<evidence type="ECO:0000256" key="9">
    <source>
        <dbReference type="ARBA" id="ARBA00033387"/>
    </source>
</evidence>
<dbReference type="InterPro" id="IPR004971">
    <property type="entry name" value="mRNA_G-N7_MeTrfase_dom"/>
</dbReference>
<keyword evidence="7" id="KW-0507">mRNA processing</keyword>
<keyword evidence="6" id="KW-0694">RNA-binding</keyword>
<evidence type="ECO:0000256" key="4">
    <source>
        <dbReference type="ARBA" id="ARBA00022679"/>
    </source>
</evidence>
<feature type="region of interest" description="Disordered" evidence="12">
    <location>
        <begin position="90"/>
        <end position="124"/>
    </location>
</feature>
<evidence type="ECO:0000313" key="14">
    <source>
        <dbReference type="EMBL" id="KIJ32457.1"/>
    </source>
</evidence>
<organism evidence="14 15">
    <name type="scientific">Sphaerobolus stellatus (strain SS14)</name>
    <dbReference type="NCBI Taxonomy" id="990650"/>
    <lineage>
        <taxon>Eukaryota</taxon>
        <taxon>Fungi</taxon>
        <taxon>Dikarya</taxon>
        <taxon>Basidiomycota</taxon>
        <taxon>Agaricomycotina</taxon>
        <taxon>Agaricomycetes</taxon>
        <taxon>Phallomycetidae</taxon>
        <taxon>Geastrales</taxon>
        <taxon>Sphaerobolaceae</taxon>
        <taxon>Sphaerobolus</taxon>
    </lineage>
</organism>
<evidence type="ECO:0000256" key="10">
    <source>
        <dbReference type="ARBA" id="ARBA00044712"/>
    </source>
</evidence>
<name>A0A0C9UTA8_SPHS4</name>
<gene>
    <name evidence="14" type="ORF">M422DRAFT_213808</name>
</gene>
<keyword evidence="5" id="KW-0949">S-adenosyl-L-methionine</keyword>
<dbReference type="AlphaFoldDB" id="A0A0C9UTA8"/>
<dbReference type="GO" id="GO:0004482">
    <property type="term" value="F:mRNA 5'-cap (guanine-N7-)-methyltransferase activity"/>
    <property type="evidence" value="ECO:0007669"/>
    <property type="project" value="UniProtKB-EC"/>
</dbReference>
<dbReference type="PANTHER" id="PTHR12189">
    <property type="entry name" value="MRNA GUANINE-7- METHYLTRANSFERASE"/>
    <property type="match status" value="1"/>
</dbReference>
<evidence type="ECO:0000256" key="5">
    <source>
        <dbReference type="ARBA" id="ARBA00022691"/>
    </source>
</evidence>
<evidence type="ECO:0000256" key="8">
    <source>
        <dbReference type="ARBA" id="ARBA00032772"/>
    </source>
</evidence>
<dbReference type="GO" id="GO:0003723">
    <property type="term" value="F:RNA binding"/>
    <property type="evidence" value="ECO:0007669"/>
    <property type="project" value="UniProtKB-KW"/>
</dbReference>
<evidence type="ECO:0000256" key="2">
    <source>
        <dbReference type="ARBA" id="ARBA00011926"/>
    </source>
</evidence>
<reference evidence="14 15" key="1">
    <citation type="submission" date="2014-06" db="EMBL/GenBank/DDBJ databases">
        <title>Evolutionary Origins and Diversification of the Mycorrhizal Mutualists.</title>
        <authorList>
            <consortium name="DOE Joint Genome Institute"/>
            <consortium name="Mycorrhizal Genomics Consortium"/>
            <person name="Kohler A."/>
            <person name="Kuo A."/>
            <person name="Nagy L.G."/>
            <person name="Floudas D."/>
            <person name="Copeland A."/>
            <person name="Barry K.W."/>
            <person name="Cichocki N."/>
            <person name="Veneault-Fourrey C."/>
            <person name="LaButti K."/>
            <person name="Lindquist E.A."/>
            <person name="Lipzen A."/>
            <person name="Lundell T."/>
            <person name="Morin E."/>
            <person name="Murat C."/>
            <person name="Riley R."/>
            <person name="Ohm R."/>
            <person name="Sun H."/>
            <person name="Tunlid A."/>
            <person name="Henrissat B."/>
            <person name="Grigoriev I.V."/>
            <person name="Hibbett D.S."/>
            <person name="Martin F."/>
        </authorList>
    </citation>
    <scope>NUCLEOTIDE SEQUENCE [LARGE SCALE GENOMIC DNA]</scope>
    <source>
        <strain evidence="14 15">SS14</strain>
    </source>
</reference>
<comment type="function">
    <text evidence="1">Responsible for methylating the 5'-cap structure of mRNAs.</text>
</comment>
<dbReference type="Gene3D" id="3.40.50.150">
    <property type="entry name" value="Vaccinia Virus protein VP39"/>
    <property type="match status" value="1"/>
</dbReference>
<dbReference type="CDD" id="cd02440">
    <property type="entry name" value="AdoMet_MTases"/>
    <property type="match status" value="1"/>
</dbReference>
<sequence>MPRGYDALRDVLASGKAPNSPTLLRPHIQNILNDPIPGPPPQPTMPKPVPYNPTRISEPKSVLIPLTPEELESFKIPRHALRMRLNRVDPSLENPNFFPPNMRDKRKRDESDQPRGVKRSRDSGLVAQHYNSRPDVGVTERRDSPIIGLKNFNNWVKSVLIAKFSREAFEASMVHQGRMRGKVLDMGCGKGGDLQKWQKALVKEYVGLDIADVSVQQARGRWSTLKGNRFLAFFAALDCYTEHIERAITPAMLTTPFDVVSMQFCMHYAFDTLAKVRMMFENVTKFLRPGGIFLGTVPNAEYLMGRMSEIPPSAPPEFGNSVYKIRFEHHLGAQIPTYGHRYWFFLRDAVEDVPEYVVHWQPFVALAKEYGLNIIYKREFGEVFADEREHPEYGPLLRRMKVVNADGVSDVDEEQWEAANIYVAFAFRKR</sequence>
<dbReference type="PROSITE" id="PS51562">
    <property type="entry name" value="RNA_CAP0_MT"/>
    <property type="match status" value="1"/>
</dbReference>
<dbReference type="HOGENOM" id="CLU_020346_4_1_1"/>
<keyword evidence="4" id="KW-0808">Transferase</keyword>
<dbReference type="OrthoDB" id="10248867at2759"/>
<dbReference type="EC" id="2.1.1.56" evidence="2"/>
<dbReference type="InterPro" id="IPR039753">
    <property type="entry name" value="RG7MT1"/>
</dbReference>
<dbReference type="GO" id="GO:0005634">
    <property type="term" value="C:nucleus"/>
    <property type="evidence" value="ECO:0007669"/>
    <property type="project" value="TreeGrafter"/>
</dbReference>
<feature type="non-terminal residue" evidence="14">
    <location>
        <position position="1"/>
    </location>
</feature>
<evidence type="ECO:0000256" key="11">
    <source>
        <dbReference type="ARBA" id="ARBA00049739"/>
    </source>
</evidence>
<evidence type="ECO:0000256" key="6">
    <source>
        <dbReference type="ARBA" id="ARBA00022884"/>
    </source>
</evidence>
<accession>A0A0C9UTA8</accession>
<dbReference type="SUPFAM" id="SSF53335">
    <property type="entry name" value="S-adenosyl-L-methionine-dependent methyltransferases"/>
    <property type="match status" value="1"/>
</dbReference>
<dbReference type="Pfam" id="PF03291">
    <property type="entry name" value="mRNA_G-N7_MeTrfase"/>
    <property type="match status" value="1"/>
</dbReference>
<proteinExistence type="predicted"/>
<evidence type="ECO:0000256" key="7">
    <source>
        <dbReference type="ARBA" id="ARBA00023042"/>
    </source>
</evidence>
<evidence type="ECO:0000256" key="1">
    <source>
        <dbReference type="ARBA" id="ARBA00003378"/>
    </source>
</evidence>
<keyword evidence="7" id="KW-0506">mRNA capping</keyword>
<feature type="domain" description="MRNA cap 0 methyltransferase" evidence="13">
    <location>
        <begin position="144"/>
        <end position="430"/>
    </location>
</feature>
<dbReference type="EMBL" id="KN837227">
    <property type="protein sequence ID" value="KIJ32457.1"/>
    <property type="molecule type" value="Genomic_DNA"/>
</dbReference>
<protein>
    <recommendedName>
        <fullName evidence="11">mRNA cap guanine-N(7) methyltransferase</fullName>
        <ecNumber evidence="2">2.1.1.56</ecNumber>
    </recommendedName>
    <alternativeName>
        <fullName evidence="8">mRNA (guanine-N(7))-methyltransferase</fullName>
    </alternativeName>
    <alternativeName>
        <fullName evidence="9">mRNA cap methyltransferase</fullName>
    </alternativeName>
</protein>
<keyword evidence="3" id="KW-0489">Methyltransferase</keyword>
<comment type="catalytic activity">
    <reaction evidence="10">
        <text>a 5'-end (5'-triphosphoguanosine)-ribonucleoside in mRNA + S-adenosyl-L-methionine = a 5'-end (N(7)-methyl 5'-triphosphoguanosine)-ribonucleoside in mRNA + S-adenosyl-L-homocysteine</text>
        <dbReference type="Rhea" id="RHEA:67008"/>
        <dbReference type="Rhea" id="RHEA-COMP:17166"/>
        <dbReference type="Rhea" id="RHEA-COMP:17167"/>
        <dbReference type="ChEBI" id="CHEBI:57856"/>
        <dbReference type="ChEBI" id="CHEBI:59789"/>
        <dbReference type="ChEBI" id="CHEBI:156461"/>
        <dbReference type="ChEBI" id="CHEBI:167617"/>
        <dbReference type="EC" id="2.1.1.56"/>
    </reaction>
</comment>
<evidence type="ECO:0000313" key="15">
    <source>
        <dbReference type="Proteomes" id="UP000054279"/>
    </source>
</evidence>
<evidence type="ECO:0000256" key="3">
    <source>
        <dbReference type="ARBA" id="ARBA00022603"/>
    </source>
</evidence>
<feature type="compositionally biased region" description="Basic and acidic residues" evidence="12">
    <location>
        <begin position="107"/>
        <end position="122"/>
    </location>
</feature>
<dbReference type="Proteomes" id="UP000054279">
    <property type="component" value="Unassembled WGS sequence"/>
</dbReference>
<evidence type="ECO:0000259" key="13">
    <source>
        <dbReference type="PROSITE" id="PS51562"/>
    </source>
</evidence>
<dbReference type="PANTHER" id="PTHR12189:SF2">
    <property type="entry name" value="MRNA CAP GUANINE-N7 METHYLTRANSFERASE"/>
    <property type="match status" value="1"/>
</dbReference>
<keyword evidence="15" id="KW-1185">Reference proteome</keyword>
<dbReference type="InterPro" id="IPR029063">
    <property type="entry name" value="SAM-dependent_MTases_sf"/>
</dbReference>